<dbReference type="RefSeq" id="XP_066070458.1">
    <property type="nucleotide sequence ID" value="XM_066214361.1"/>
</dbReference>
<dbReference type="PANTHER" id="PTHR12875">
    <property type="entry name" value="GOLGI TO ER TRAFFIC PROTEIN 4 HOMOLOG"/>
    <property type="match status" value="1"/>
</dbReference>
<dbReference type="InterPro" id="IPR007317">
    <property type="entry name" value="GET4"/>
</dbReference>
<dbReference type="AlphaFoldDB" id="A0A1E3I1C7"/>
<evidence type="ECO:0000256" key="1">
    <source>
        <dbReference type="ARBA" id="ARBA00005351"/>
    </source>
</evidence>
<dbReference type="PANTHER" id="PTHR12875:SF0">
    <property type="entry name" value="GOLGI TO ER TRAFFIC PROTEIN 4 HOMOLOG"/>
    <property type="match status" value="1"/>
</dbReference>
<reference evidence="2" key="1">
    <citation type="submission" date="2016-06" db="EMBL/GenBank/DDBJ databases">
        <authorList>
            <person name="Cuomo C."/>
            <person name="Litvintseva A."/>
            <person name="Heitman J."/>
            <person name="Chen Y."/>
            <person name="Sun S."/>
            <person name="Springer D."/>
            <person name="Dromer F."/>
            <person name="Young S."/>
            <person name="Zeng Q."/>
            <person name="Chapman S."/>
            <person name="Gujja S."/>
            <person name="Saif S."/>
            <person name="Birren B."/>
        </authorList>
    </citation>
    <scope>NUCLEOTIDE SEQUENCE</scope>
    <source>
        <strain evidence="2">CBS 7841</strain>
    </source>
</reference>
<sequence length="337" mass="36176">MPPRRAQTLDTLLPPILALLPNTYSAHQKALTTTARLLHTNPPQYSLAIEILFAVSKELLKGGEGGSGTELGVKMVDAMREGKVEIDEKSRANVTQLLALASPNGPWRKKLAESAVKWTQTVGKCPTGDANLLQYIGELYYKDHHFVEAEKYLLGSGKRDAAITLADMMYEWCDKGALDPGPYALRGVLPSLLHSPPSILPAITFLTAFLAHLTSSSSSFAASIVSTVPSQTLFSLPEIVLSTSPSLNFAQLALVAVQHAPAVGTNAVQAQGMDEGVAREWKALCTRYSKLSTVVAQKEVQEALSQIATEIFHVSPPRGAGNSDLLQNLMGSLFGGR</sequence>
<keyword evidence="3" id="KW-1185">Reference proteome</keyword>
<evidence type="ECO:0000313" key="2">
    <source>
        <dbReference type="EMBL" id="WVN89758.1"/>
    </source>
</evidence>
<dbReference type="GO" id="GO:0005829">
    <property type="term" value="C:cytosol"/>
    <property type="evidence" value="ECO:0007669"/>
    <property type="project" value="TreeGrafter"/>
</dbReference>
<dbReference type="Pfam" id="PF04190">
    <property type="entry name" value="GET4"/>
    <property type="match status" value="1"/>
</dbReference>
<dbReference type="EMBL" id="CP143789">
    <property type="protein sequence ID" value="WVN89758.1"/>
    <property type="molecule type" value="Genomic_DNA"/>
</dbReference>
<reference evidence="2" key="3">
    <citation type="submission" date="2024-01" db="EMBL/GenBank/DDBJ databases">
        <authorList>
            <person name="Coelho M.A."/>
            <person name="David-Palma M."/>
            <person name="Shea T."/>
            <person name="Sun S."/>
            <person name="Cuomo C.A."/>
            <person name="Heitman J."/>
        </authorList>
    </citation>
    <scope>NUCLEOTIDE SEQUENCE</scope>
    <source>
        <strain evidence="2">CBS 7841</strain>
    </source>
</reference>
<reference evidence="2" key="2">
    <citation type="journal article" date="2022" name="Elife">
        <title>Obligate sexual reproduction of a homothallic fungus closely related to the Cryptococcus pathogenic species complex.</title>
        <authorList>
            <person name="Passer A.R."/>
            <person name="Clancey S.A."/>
            <person name="Shea T."/>
            <person name="David-Palma M."/>
            <person name="Averette A.F."/>
            <person name="Boekhout T."/>
            <person name="Porcel B.M."/>
            <person name="Nowrousian M."/>
            <person name="Cuomo C.A."/>
            <person name="Sun S."/>
            <person name="Heitman J."/>
            <person name="Coelho M.A."/>
        </authorList>
    </citation>
    <scope>NUCLEOTIDE SEQUENCE</scope>
    <source>
        <strain evidence="2">CBS 7841</strain>
    </source>
</reference>
<comment type="similarity">
    <text evidence="1">Belongs to the GET4 family.</text>
</comment>
<dbReference type="Proteomes" id="UP000094043">
    <property type="component" value="Chromosome 6"/>
</dbReference>
<accession>A0A1E3I1C7</accession>
<dbReference type="InterPro" id="IPR011990">
    <property type="entry name" value="TPR-like_helical_dom_sf"/>
</dbReference>
<dbReference type="GeneID" id="91089197"/>
<dbReference type="VEuPathDB" id="FungiDB:L203_05451"/>
<dbReference type="Gene3D" id="1.25.40.10">
    <property type="entry name" value="Tetratricopeptide repeat domain"/>
    <property type="match status" value="1"/>
</dbReference>
<proteinExistence type="inferred from homology"/>
<dbReference type="GO" id="GO:0045048">
    <property type="term" value="P:protein insertion into ER membrane"/>
    <property type="evidence" value="ECO:0007669"/>
    <property type="project" value="InterPro"/>
</dbReference>
<dbReference type="KEGG" id="cdep:91089197"/>
<dbReference type="OrthoDB" id="10252405at2759"/>
<name>A0A1E3I1C7_9TREE</name>
<evidence type="ECO:0000313" key="3">
    <source>
        <dbReference type="Proteomes" id="UP000094043"/>
    </source>
</evidence>
<gene>
    <name evidence="2" type="ORF">L203_104988</name>
</gene>
<protein>
    <submittedName>
        <fullName evidence="2">Uncharacterized protein</fullName>
    </submittedName>
</protein>
<organism evidence="2 3">
    <name type="scientific">Cryptococcus depauperatus CBS 7841</name>
    <dbReference type="NCBI Taxonomy" id="1295531"/>
    <lineage>
        <taxon>Eukaryota</taxon>
        <taxon>Fungi</taxon>
        <taxon>Dikarya</taxon>
        <taxon>Basidiomycota</taxon>
        <taxon>Agaricomycotina</taxon>
        <taxon>Tremellomycetes</taxon>
        <taxon>Tremellales</taxon>
        <taxon>Cryptococcaceae</taxon>
        <taxon>Cryptococcus</taxon>
    </lineage>
</organism>